<sequence length="190" mass="21262">MGLVAAHASLHGRQRSGGRRARYRRRYSRIGIENEDKERNIRKWLVDHDLIDGVILLPDNLFYNTNAAGVIVILNKRKPAARKDKIFLLNASKRLKKGKPKNYIPDDAIRPLAAAYLKGEPVDGEIAVVTRERAAEADYNLSPSRWVGHTEAREFGSVSELLRELVQIEDEASVLTARLASLLKGARDAA</sequence>
<comment type="similarity">
    <text evidence="1">Belongs to the N(4)/N(6)-methyltransferase family.</text>
</comment>
<dbReference type="GO" id="GO:0009007">
    <property type="term" value="F:site-specific DNA-methyltransferase (adenine-specific) activity"/>
    <property type="evidence" value="ECO:0007669"/>
    <property type="project" value="UniProtKB-EC"/>
</dbReference>
<organism evidence="10">
    <name type="scientific">Phenylobacterium glaciei</name>
    <dbReference type="NCBI Taxonomy" id="2803784"/>
    <lineage>
        <taxon>Bacteria</taxon>
        <taxon>Pseudomonadati</taxon>
        <taxon>Pseudomonadota</taxon>
        <taxon>Alphaproteobacteria</taxon>
        <taxon>Caulobacterales</taxon>
        <taxon>Caulobacteraceae</taxon>
        <taxon>Phenylobacterium</taxon>
    </lineage>
</organism>
<dbReference type="InterPro" id="IPR051537">
    <property type="entry name" value="DNA_Adenine_Mtase"/>
</dbReference>
<dbReference type="Gene3D" id="3.40.50.150">
    <property type="entry name" value="Vaccinia Virus protein VP39"/>
    <property type="match status" value="1"/>
</dbReference>
<evidence type="ECO:0000256" key="8">
    <source>
        <dbReference type="SAM" id="MobiDB-lite"/>
    </source>
</evidence>
<dbReference type="EC" id="2.1.1.72" evidence="2"/>
<accession>A0A974P524</accession>
<feature type="compositionally biased region" description="Basic residues" evidence="8">
    <location>
        <begin position="10"/>
        <end position="21"/>
    </location>
</feature>
<protein>
    <recommendedName>
        <fullName evidence="2">site-specific DNA-methyltransferase (adenine-specific)</fullName>
        <ecNumber evidence="2">2.1.1.72</ecNumber>
    </recommendedName>
</protein>
<keyword evidence="3 10" id="KW-0489">Methyltransferase</keyword>
<feature type="domain" description="DNA methylase adenine-specific" evidence="9">
    <location>
        <begin position="35"/>
        <end position="154"/>
    </location>
</feature>
<name>A0A974P524_9CAUL</name>
<evidence type="ECO:0000256" key="3">
    <source>
        <dbReference type="ARBA" id="ARBA00022603"/>
    </source>
</evidence>
<dbReference type="PANTHER" id="PTHR42933">
    <property type="entry name" value="SLR6095 PROTEIN"/>
    <property type="match status" value="1"/>
</dbReference>
<dbReference type="Pfam" id="PF02384">
    <property type="entry name" value="N6_Mtase"/>
    <property type="match status" value="1"/>
</dbReference>
<feature type="region of interest" description="Disordered" evidence="8">
    <location>
        <begin position="1"/>
        <end position="21"/>
    </location>
</feature>
<evidence type="ECO:0000256" key="4">
    <source>
        <dbReference type="ARBA" id="ARBA00022679"/>
    </source>
</evidence>
<dbReference type="GO" id="GO:0009307">
    <property type="term" value="P:DNA restriction-modification system"/>
    <property type="evidence" value="ECO:0007669"/>
    <property type="project" value="UniProtKB-KW"/>
</dbReference>
<evidence type="ECO:0000313" key="10">
    <source>
        <dbReference type="EMBL" id="QQZ50550.1"/>
    </source>
</evidence>
<keyword evidence="5" id="KW-0949">S-adenosyl-L-methionine</keyword>
<dbReference type="AlphaFoldDB" id="A0A974P524"/>
<dbReference type="SUPFAM" id="SSF53335">
    <property type="entry name" value="S-adenosyl-L-methionine-dependent methyltransferases"/>
    <property type="match status" value="1"/>
</dbReference>
<dbReference type="PANTHER" id="PTHR42933:SF3">
    <property type="entry name" value="TYPE I RESTRICTION ENZYME MJAVIII METHYLASE SUBUNIT"/>
    <property type="match status" value="1"/>
</dbReference>
<dbReference type="GO" id="GO:0032259">
    <property type="term" value="P:methylation"/>
    <property type="evidence" value="ECO:0007669"/>
    <property type="project" value="UniProtKB-KW"/>
</dbReference>
<evidence type="ECO:0000256" key="1">
    <source>
        <dbReference type="ARBA" id="ARBA00006594"/>
    </source>
</evidence>
<evidence type="ECO:0000256" key="2">
    <source>
        <dbReference type="ARBA" id="ARBA00011900"/>
    </source>
</evidence>
<comment type="catalytic activity">
    <reaction evidence="7">
        <text>a 2'-deoxyadenosine in DNA + S-adenosyl-L-methionine = an N(6)-methyl-2'-deoxyadenosine in DNA + S-adenosyl-L-homocysteine + H(+)</text>
        <dbReference type="Rhea" id="RHEA:15197"/>
        <dbReference type="Rhea" id="RHEA-COMP:12418"/>
        <dbReference type="Rhea" id="RHEA-COMP:12419"/>
        <dbReference type="ChEBI" id="CHEBI:15378"/>
        <dbReference type="ChEBI" id="CHEBI:57856"/>
        <dbReference type="ChEBI" id="CHEBI:59789"/>
        <dbReference type="ChEBI" id="CHEBI:90615"/>
        <dbReference type="ChEBI" id="CHEBI:90616"/>
        <dbReference type="EC" id="2.1.1.72"/>
    </reaction>
</comment>
<dbReference type="InterPro" id="IPR029063">
    <property type="entry name" value="SAM-dependent_MTases_sf"/>
</dbReference>
<dbReference type="GO" id="GO:0008170">
    <property type="term" value="F:N-methyltransferase activity"/>
    <property type="evidence" value="ECO:0007669"/>
    <property type="project" value="InterPro"/>
</dbReference>
<evidence type="ECO:0000256" key="7">
    <source>
        <dbReference type="ARBA" id="ARBA00047942"/>
    </source>
</evidence>
<reference evidence="10" key="1">
    <citation type="submission" date="2021-01" db="EMBL/GenBank/DDBJ databases">
        <title>Genome sequence of Phenylobacterium sp. 20VBR1 isolated from a valley glaceir, Ny-Alesund, Svalbard.</title>
        <authorList>
            <person name="Thomas F.A."/>
            <person name="Krishnan K.P."/>
            <person name="Sinha R.K."/>
        </authorList>
    </citation>
    <scope>NUCLEOTIDE SEQUENCE</scope>
    <source>
        <strain evidence="10">20VBR1</strain>
    </source>
</reference>
<keyword evidence="6" id="KW-0680">Restriction system</keyword>
<dbReference type="GO" id="GO:0003677">
    <property type="term" value="F:DNA binding"/>
    <property type="evidence" value="ECO:0007669"/>
    <property type="project" value="InterPro"/>
</dbReference>
<dbReference type="InterPro" id="IPR003356">
    <property type="entry name" value="DNA_methylase_A-5"/>
</dbReference>
<gene>
    <name evidence="10" type="ORF">JKL49_03130</name>
</gene>
<evidence type="ECO:0000256" key="6">
    <source>
        <dbReference type="ARBA" id="ARBA00022747"/>
    </source>
</evidence>
<keyword evidence="4" id="KW-0808">Transferase</keyword>
<evidence type="ECO:0000259" key="9">
    <source>
        <dbReference type="Pfam" id="PF02384"/>
    </source>
</evidence>
<dbReference type="EMBL" id="CP068570">
    <property type="protein sequence ID" value="QQZ50550.1"/>
    <property type="molecule type" value="Genomic_DNA"/>
</dbReference>
<proteinExistence type="inferred from homology"/>
<evidence type="ECO:0000256" key="5">
    <source>
        <dbReference type="ARBA" id="ARBA00022691"/>
    </source>
</evidence>